<keyword evidence="1" id="KW-0436">Ligase</keyword>
<gene>
    <name evidence="1" type="ORF">B1A_05711</name>
</gene>
<feature type="non-terminal residue" evidence="1">
    <location>
        <position position="65"/>
    </location>
</feature>
<comment type="caution">
    <text evidence="1">The sequence shown here is derived from an EMBL/GenBank/DDBJ whole genome shotgun (WGS) entry which is preliminary data.</text>
</comment>
<dbReference type="Gene3D" id="3.30.470.20">
    <property type="entry name" value="ATP-grasp fold, B domain"/>
    <property type="match status" value="1"/>
</dbReference>
<name>T1BF95_9ZZZZ</name>
<evidence type="ECO:0000313" key="1">
    <source>
        <dbReference type="EMBL" id="EQD71606.1"/>
    </source>
</evidence>
<proteinExistence type="predicted"/>
<reference evidence="1" key="1">
    <citation type="submission" date="2013-08" db="EMBL/GenBank/DDBJ databases">
        <authorList>
            <person name="Mendez C."/>
            <person name="Richter M."/>
            <person name="Ferrer M."/>
            <person name="Sanchez J."/>
        </authorList>
    </citation>
    <scope>NUCLEOTIDE SEQUENCE</scope>
</reference>
<sequence length="65" mass="7491">MFNLLEEFNGIVTYDQHVVAYLELLRQPYTGCNPRGLLLSRDKPLSKQLLAYHRIPYAGFRGVPP</sequence>
<accession>T1BF95</accession>
<organism evidence="1">
    <name type="scientific">mine drainage metagenome</name>
    <dbReference type="NCBI Taxonomy" id="410659"/>
    <lineage>
        <taxon>unclassified sequences</taxon>
        <taxon>metagenomes</taxon>
        <taxon>ecological metagenomes</taxon>
    </lineage>
</organism>
<reference evidence="1" key="2">
    <citation type="journal article" date="2014" name="ISME J.">
        <title>Microbial stratification in low pH oxic and suboxic macroscopic growths along an acid mine drainage.</title>
        <authorList>
            <person name="Mendez-Garcia C."/>
            <person name="Mesa V."/>
            <person name="Sprenger R.R."/>
            <person name="Richter M."/>
            <person name="Diez M.S."/>
            <person name="Solano J."/>
            <person name="Bargiela R."/>
            <person name="Golyshina O.V."/>
            <person name="Manteca A."/>
            <person name="Ramos J.L."/>
            <person name="Gallego J.R."/>
            <person name="Llorente I."/>
            <person name="Martins Dos Santos V.A."/>
            <person name="Jensen O.N."/>
            <person name="Pelaez A.I."/>
            <person name="Sanchez J."/>
            <person name="Ferrer M."/>
        </authorList>
    </citation>
    <scope>NUCLEOTIDE SEQUENCE</scope>
</reference>
<dbReference type="AlphaFoldDB" id="T1BF95"/>
<dbReference type="EMBL" id="AUZX01004169">
    <property type="protein sequence ID" value="EQD71606.1"/>
    <property type="molecule type" value="Genomic_DNA"/>
</dbReference>
<dbReference type="GO" id="GO:0016874">
    <property type="term" value="F:ligase activity"/>
    <property type="evidence" value="ECO:0007669"/>
    <property type="project" value="UniProtKB-KW"/>
</dbReference>
<protein>
    <submittedName>
        <fullName evidence="1">D-alanine--D-alanine ligase</fullName>
    </submittedName>
</protein>
<dbReference type="Gene3D" id="3.40.50.20">
    <property type="match status" value="1"/>
</dbReference>